<keyword evidence="6 8" id="KW-0472">Membrane</keyword>
<evidence type="ECO:0000256" key="1">
    <source>
        <dbReference type="ARBA" id="ARBA00004651"/>
    </source>
</evidence>
<evidence type="ECO:0000256" key="7">
    <source>
        <dbReference type="ARBA" id="ARBA00024033"/>
    </source>
</evidence>
<feature type="transmembrane region" description="Helical" evidence="8">
    <location>
        <begin position="204"/>
        <end position="223"/>
    </location>
</feature>
<evidence type="ECO:0000256" key="4">
    <source>
        <dbReference type="ARBA" id="ARBA00022692"/>
    </source>
</evidence>
<gene>
    <name evidence="9" type="ORF">SAMN05660909_01733</name>
</gene>
<feature type="transmembrane region" description="Helical" evidence="8">
    <location>
        <begin position="367"/>
        <end position="388"/>
    </location>
</feature>
<dbReference type="InterPro" id="IPR018584">
    <property type="entry name" value="GT87"/>
</dbReference>
<evidence type="ECO:0000256" key="2">
    <source>
        <dbReference type="ARBA" id="ARBA00022475"/>
    </source>
</evidence>
<dbReference type="Pfam" id="PF09594">
    <property type="entry name" value="GT87"/>
    <property type="match status" value="1"/>
</dbReference>
<evidence type="ECO:0000256" key="8">
    <source>
        <dbReference type="SAM" id="Phobius"/>
    </source>
</evidence>
<keyword evidence="5 8" id="KW-1133">Transmembrane helix</keyword>
<dbReference type="STRING" id="408074.SAMN05660909_01733"/>
<comment type="similarity">
    <text evidence="7">Belongs to the glycosyltransferase 87 family.</text>
</comment>
<dbReference type="EMBL" id="FNRL01000006">
    <property type="protein sequence ID" value="SEA38551.1"/>
    <property type="molecule type" value="Genomic_DNA"/>
</dbReference>
<dbReference type="RefSeq" id="WP_089760657.1">
    <property type="nucleotide sequence ID" value="NZ_BKAT01000009.1"/>
</dbReference>
<dbReference type="Proteomes" id="UP000199656">
    <property type="component" value="Unassembled WGS sequence"/>
</dbReference>
<comment type="subcellular location">
    <subcellularLocation>
        <location evidence="1">Cell membrane</location>
        <topology evidence="1">Multi-pass membrane protein</topology>
    </subcellularLocation>
</comment>
<evidence type="ECO:0000256" key="5">
    <source>
        <dbReference type="ARBA" id="ARBA00022989"/>
    </source>
</evidence>
<protein>
    <recommendedName>
        <fullName evidence="11">DUF2029 domain-containing protein</fullName>
    </recommendedName>
</protein>
<evidence type="ECO:0000313" key="10">
    <source>
        <dbReference type="Proteomes" id="UP000199656"/>
    </source>
</evidence>
<keyword evidence="4 8" id="KW-0812">Transmembrane</keyword>
<dbReference type="OrthoDB" id="1070018at2"/>
<accession>A0A1H4ARQ6</accession>
<feature type="transmembrane region" description="Helical" evidence="8">
    <location>
        <begin position="314"/>
        <end position="331"/>
    </location>
</feature>
<keyword evidence="10" id="KW-1185">Reference proteome</keyword>
<feature type="transmembrane region" description="Helical" evidence="8">
    <location>
        <begin position="337"/>
        <end position="360"/>
    </location>
</feature>
<feature type="transmembrane region" description="Helical" evidence="8">
    <location>
        <begin position="267"/>
        <end position="285"/>
    </location>
</feature>
<keyword evidence="3" id="KW-0808">Transferase</keyword>
<feature type="transmembrane region" description="Helical" evidence="8">
    <location>
        <begin position="133"/>
        <end position="166"/>
    </location>
</feature>
<organism evidence="9 10">
    <name type="scientific">Chitinophaga terrae</name>
    <name type="common">ex Kim and Jung 2007</name>
    <dbReference type="NCBI Taxonomy" id="408074"/>
    <lineage>
        <taxon>Bacteria</taxon>
        <taxon>Pseudomonadati</taxon>
        <taxon>Bacteroidota</taxon>
        <taxon>Chitinophagia</taxon>
        <taxon>Chitinophagales</taxon>
        <taxon>Chitinophagaceae</taxon>
        <taxon>Chitinophaga</taxon>
    </lineage>
</organism>
<dbReference type="GO" id="GO:0005886">
    <property type="term" value="C:plasma membrane"/>
    <property type="evidence" value="ECO:0007669"/>
    <property type="project" value="UniProtKB-SubCell"/>
</dbReference>
<proteinExistence type="inferred from homology"/>
<feature type="transmembrane region" description="Helical" evidence="8">
    <location>
        <begin position="172"/>
        <end position="197"/>
    </location>
</feature>
<reference evidence="10" key="1">
    <citation type="submission" date="2016-10" db="EMBL/GenBank/DDBJ databases">
        <authorList>
            <person name="Varghese N."/>
            <person name="Submissions S."/>
        </authorList>
    </citation>
    <scope>NUCLEOTIDE SEQUENCE [LARGE SCALE GENOMIC DNA]</scope>
    <source>
        <strain evidence="10">DSM 23920</strain>
    </source>
</reference>
<evidence type="ECO:0000256" key="6">
    <source>
        <dbReference type="ARBA" id="ARBA00023136"/>
    </source>
</evidence>
<dbReference type="AlphaFoldDB" id="A0A1H4ARQ6"/>
<sequence length="404" mass="46754">MQSTSNAGRWGKIANFASKIPVKYLYLLFLIMAVAISFHSWLSSQDMERWTRYNNFVIFRQSFAHLIHNQDLYILYPAEYYDLYKYSPSFALWMGAFYWLPDLPGLICWNLMNVIVFIIAVRKLPVAENRRSLMLLFLAIEMMIALTSSQINVFITGFFILAWHAMENKKLWLAALLLVITIYIKIFGIVALSLFLLYPQRWKAALYTVFWTAVIAIMPLAVISVDQFIFLYKSWGHLLANDYSASFGVSVMGWWHTWFGMEINKQLFVLTGAVLYALPILWLFIKRDHRYNLSMLASALIWVVIFNHKGESPTYIVALTGVAIWYFTQPVNRVNTVLVWLTLIFTSFSSTDLITPYWIARTYVEPYAVKAVFCTIVWAKIILEPFLAAKLQGASMGEGLQRMA</sequence>
<evidence type="ECO:0008006" key="11">
    <source>
        <dbReference type="Google" id="ProtNLM"/>
    </source>
</evidence>
<feature type="transmembrane region" description="Helical" evidence="8">
    <location>
        <begin position="24"/>
        <end position="42"/>
    </location>
</feature>
<name>A0A1H4ARQ6_9BACT</name>
<feature type="transmembrane region" description="Helical" evidence="8">
    <location>
        <begin position="103"/>
        <end position="121"/>
    </location>
</feature>
<dbReference type="GO" id="GO:0016758">
    <property type="term" value="F:hexosyltransferase activity"/>
    <property type="evidence" value="ECO:0007669"/>
    <property type="project" value="InterPro"/>
</dbReference>
<keyword evidence="2" id="KW-1003">Cell membrane</keyword>
<evidence type="ECO:0000313" key="9">
    <source>
        <dbReference type="EMBL" id="SEA38551.1"/>
    </source>
</evidence>
<evidence type="ECO:0000256" key="3">
    <source>
        <dbReference type="ARBA" id="ARBA00022679"/>
    </source>
</evidence>